<protein>
    <recommendedName>
        <fullName evidence="2">PH domain-containing protein</fullName>
    </recommendedName>
</protein>
<proteinExistence type="predicted"/>
<organism evidence="3 4">
    <name type="scientific">Penicillium decumbens</name>
    <dbReference type="NCBI Taxonomy" id="69771"/>
    <lineage>
        <taxon>Eukaryota</taxon>
        <taxon>Fungi</taxon>
        <taxon>Dikarya</taxon>
        <taxon>Ascomycota</taxon>
        <taxon>Pezizomycotina</taxon>
        <taxon>Eurotiomycetes</taxon>
        <taxon>Eurotiomycetidae</taxon>
        <taxon>Eurotiales</taxon>
        <taxon>Aspergillaceae</taxon>
        <taxon>Penicillium</taxon>
    </lineage>
</organism>
<feature type="compositionally biased region" description="Acidic residues" evidence="1">
    <location>
        <begin position="164"/>
        <end position="176"/>
    </location>
</feature>
<evidence type="ECO:0000259" key="2">
    <source>
        <dbReference type="PROSITE" id="PS50003"/>
    </source>
</evidence>
<dbReference type="STRING" id="69771.A0A1V6PIS4"/>
<feature type="domain" description="PH" evidence="2">
    <location>
        <begin position="926"/>
        <end position="1097"/>
    </location>
</feature>
<dbReference type="Pfam" id="PF23207">
    <property type="entry name" value="PH_SPO71"/>
    <property type="match status" value="1"/>
</dbReference>
<dbReference type="SMART" id="SM00233">
    <property type="entry name" value="PH"/>
    <property type="match status" value="3"/>
</dbReference>
<dbReference type="InterPro" id="IPR057379">
    <property type="entry name" value="PH_SPO71"/>
</dbReference>
<dbReference type="InterPro" id="IPR040345">
    <property type="entry name" value="Mug56/Spo71"/>
</dbReference>
<dbReference type="Pfam" id="PF15407">
    <property type="entry name" value="Spo7_2_N"/>
    <property type="match status" value="1"/>
</dbReference>
<dbReference type="InterPro" id="IPR039486">
    <property type="entry name" value="Mug56/Spo71_PH"/>
</dbReference>
<keyword evidence="4" id="KW-1185">Reference proteome</keyword>
<feature type="compositionally biased region" description="Polar residues" evidence="1">
    <location>
        <begin position="230"/>
        <end position="265"/>
    </location>
</feature>
<feature type="compositionally biased region" description="Polar residues" evidence="1">
    <location>
        <begin position="1"/>
        <end position="11"/>
    </location>
</feature>
<evidence type="ECO:0000313" key="4">
    <source>
        <dbReference type="Proteomes" id="UP000191522"/>
    </source>
</evidence>
<dbReference type="GO" id="GO:0005628">
    <property type="term" value="C:prospore membrane"/>
    <property type="evidence" value="ECO:0007669"/>
    <property type="project" value="TreeGrafter"/>
</dbReference>
<dbReference type="PANTHER" id="PTHR28076">
    <property type="entry name" value="SPORULATION-SPECIFIC PROTEIN 71"/>
    <property type="match status" value="1"/>
</dbReference>
<feature type="region of interest" description="Disordered" evidence="1">
    <location>
        <begin position="129"/>
        <end position="329"/>
    </location>
</feature>
<dbReference type="OMA" id="DRWVMSI"/>
<dbReference type="GO" id="GO:1902657">
    <property type="term" value="P:protein localization to prospore membrane"/>
    <property type="evidence" value="ECO:0007669"/>
    <property type="project" value="InterPro"/>
</dbReference>
<feature type="compositionally biased region" description="Basic and acidic residues" evidence="1">
    <location>
        <begin position="285"/>
        <end position="296"/>
    </location>
</feature>
<evidence type="ECO:0000313" key="3">
    <source>
        <dbReference type="EMBL" id="OQD76945.1"/>
    </source>
</evidence>
<dbReference type="AlphaFoldDB" id="A0A1V6PIS4"/>
<name>A0A1V6PIS4_PENDC</name>
<feature type="compositionally biased region" description="Basic and acidic residues" evidence="1">
    <location>
        <begin position="218"/>
        <end position="229"/>
    </location>
</feature>
<dbReference type="PROSITE" id="PS50003">
    <property type="entry name" value="PH_DOMAIN"/>
    <property type="match status" value="1"/>
</dbReference>
<sequence>MSAPDQANGSAQEAPRAADPEHYRYRGLQPGSYTDLKLRHASAHHLHMTSRRFFIGPIPEGWLHGHRKSWYKSRLRFKNYTSQTLSFSADPVASHYSQHEGNRNLDQAVAPPPTLQEVALAFTRTNDDPVMEQNDSQAAQGETGHESSEEPAGELRTLTHPEETQDAEATETETEEVAQTRDAESSDEDSDATPRASSRRQEHVYDSTVASSSFVTARESEASSVDTDRTSSTMHATGQQDSSQRPQSPELQGARSASQNGQSPVIPTDSAAASEADSTTPLLEAKQKDQKMKSKSSEISGASRFTLGHQEPESEDENNQEPIEPESHIQQRLTRKMAKYNLDDNVKDKQQKLRSRIAKTGDTIAANRPRRRKLQDGEVVKAERMLVCVEETLQESLPFDYTENDSLRIASRSVDKWREFLVVCRRSSAEHTPFVLQMYRTRVIPDVQGPNNKTHPYYEIRLSHRNTSVNLYSALDKTIAVWHPRKHGTKIYIIRPKSTIHAAEWYTFIRQVLGWQRPAMVPINVPDLGVSLIFKHPFDQLEARLGAKDDGSRDTALGPQSTAGEKYAAVAIIRGCMEMLEGRSEWAEVLRAWSKTEKMGLAWRRYDRLEWVLGSNEENMYGTMAMQSSHELELRPRHHYPTVIKQAGKKEEEPAPVEGFLIRLTSQKGVHQKKNKMFFKRLYFFTQDHYLLFCRPAKAYPPTPPKLVPMGQDEGVPSYREIMDEMPNSWEINPYPIQAGDISWLSSGNAEFVQRHDEEAYAQQQRNAHNIGHADGYIDLCRVKEIRHIQRGSSPADPSISEGPAVDFQPEAADSRRDDGSTKQFDDDRIFEMALDNGLVIRLQAYDTASRDEWLKRLDALVKYWTTRNADDAAQLRAVRQRNLKLLSIDEELESIVGQFAEKWEVKKAEASPHLHNICSSVGCRTIKMSGQLYRKPHRHATFSRCNVLLTAGQLLIFRSTLRKANGAEIPHIHQGHEATIDLRDCYIYSGLVAEADLLYANQTFDSNNPGIHALPRVYLSSGAFTSRDEDTAITFVIWQPLSKSVFRVHERTATGEAKRSLRHVSTLGKHGRTIVFKARSRVEKDRWVLSISSEIDRLQEEKQEDIRFISL</sequence>
<dbReference type="Pfam" id="PF15404">
    <property type="entry name" value="PH_4"/>
    <property type="match status" value="1"/>
</dbReference>
<dbReference type="InterPro" id="IPR029217">
    <property type="entry name" value="Spo7_2_N"/>
</dbReference>
<feature type="compositionally biased region" description="Basic and acidic residues" evidence="1">
    <location>
        <begin position="813"/>
        <end position="823"/>
    </location>
</feature>
<feature type="region of interest" description="Disordered" evidence="1">
    <location>
        <begin position="1"/>
        <end position="26"/>
    </location>
</feature>
<dbReference type="SMART" id="SM01316">
    <property type="entry name" value="Spo7_2_N"/>
    <property type="match status" value="1"/>
</dbReference>
<feature type="compositionally biased region" description="Low complexity" evidence="1">
    <location>
        <begin position="268"/>
        <end position="280"/>
    </location>
</feature>
<reference evidence="4" key="1">
    <citation type="journal article" date="2017" name="Nat. Microbiol.">
        <title>Global analysis of biosynthetic gene clusters reveals vast potential of secondary metabolite production in Penicillium species.</title>
        <authorList>
            <person name="Nielsen J.C."/>
            <person name="Grijseels S."/>
            <person name="Prigent S."/>
            <person name="Ji B."/>
            <person name="Dainat J."/>
            <person name="Nielsen K.F."/>
            <person name="Frisvad J.C."/>
            <person name="Workman M."/>
            <person name="Nielsen J."/>
        </authorList>
    </citation>
    <scope>NUCLEOTIDE SEQUENCE [LARGE SCALE GENOMIC DNA]</scope>
    <source>
        <strain evidence="4">IBT 11843</strain>
    </source>
</reference>
<feature type="region of interest" description="Disordered" evidence="1">
    <location>
        <begin position="791"/>
        <end position="823"/>
    </location>
</feature>
<accession>A0A1V6PIS4</accession>
<dbReference type="PANTHER" id="PTHR28076:SF1">
    <property type="entry name" value="PROSPORE MEMBRANE ADAPTER PROTEIN SPO71"/>
    <property type="match status" value="1"/>
</dbReference>
<comment type="caution">
    <text evidence="3">The sequence shown here is derived from an EMBL/GenBank/DDBJ whole genome shotgun (WGS) entry which is preliminary data.</text>
</comment>
<evidence type="ECO:0000256" key="1">
    <source>
        <dbReference type="SAM" id="MobiDB-lite"/>
    </source>
</evidence>
<dbReference type="InterPro" id="IPR001849">
    <property type="entry name" value="PH_domain"/>
</dbReference>
<dbReference type="Gene3D" id="2.30.29.30">
    <property type="entry name" value="Pleckstrin-homology domain (PH domain)/Phosphotyrosine-binding domain (PTB)"/>
    <property type="match status" value="1"/>
</dbReference>
<dbReference type="InterPro" id="IPR011993">
    <property type="entry name" value="PH-like_dom_sf"/>
</dbReference>
<gene>
    <name evidence="3" type="ORF">PENDEC_c003G06528</name>
</gene>
<dbReference type="SUPFAM" id="SSF50729">
    <property type="entry name" value="PH domain-like"/>
    <property type="match status" value="1"/>
</dbReference>
<dbReference type="EMBL" id="MDYL01000003">
    <property type="protein sequence ID" value="OQD76945.1"/>
    <property type="molecule type" value="Genomic_DNA"/>
</dbReference>
<dbReference type="OrthoDB" id="5579281at2759"/>
<dbReference type="Proteomes" id="UP000191522">
    <property type="component" value="Unassembled WGS sequence"/>
</dbReference>